<evidence type="ECO:0000313" key="3">
    <source>
        <dbReference type="Proteomes" id="UP001183414"/>
    </source>
</evidence>
<evidence type="ECO:0000313" key="2">
    <source>
        <dbReference type="EMBL" id="MDT0380079.1"/>
    </source>
</evidence>
<dbReference type="Proteomes" id="UP001183414">
    <property type="component" value="Unassembled WGS sequence"/>
</dbReference>
<feature type="compositionally biased region" description="Acidic residues" evidence="1">
    <location>
        <begin position="74"/>
        <end position="92"/>
    </location>
</feature>
<sequence>MEQRPESPEPAVLSAGTDPTHIPGLPGPATAAADRQKSPDATAAEAEPATDGGPDDEPQAQEPPRTGDSPGAALDDETDAEADDGTDAEAEADGGTADADGPAEHDPHDDEEPPEGPAFEVRDHRGAILADGRGVVFRLDDTEARFRWSDIGSVEIGASRFAKRFEVAVGTRDPRRRFDAEVIAPTRKTLQQWTEDLDAVLDAWFDDDPK</sequence>
<feature type="compositionally biased region" description="Low complexity" evidence="1">
    <location>
        <begin position="39"/>
        <end position="52"/>
    </location>
</feature>
<protein>
    <submittedName>
        <fullName evidence="2">Uncharacterized protein</fullName>
    </submittedName>
</protein>
<dbReference type="RefSeq" id="WP_311673853.1">
    <property type="nucleotide sequence ID" value="NZ_JAVREQ010000012.1"/>
</dbReference>
<reference evidence="3" key="1">
    <citation type="submission" date="2023-07" db="EMBL/GenBank/DDBJ databases">
        <title>30 novel species of actinomycetes from the DSMZ collection.</title>
        <authorList>
            <person name="Nouioui I."/>
        </authorList>
    </citation>
    <scope>NUCLEOTIDE SEQUENCE [LARGE SCALE GENOMIC DNA]</scope>
    <source>
        <strain evidence="3">DSM 42041</strain>
    </source>
</reference>
<keyword evidence="3" id="KW-1185">Reference proteome</keyword>
<organism evidence="2 3">
    <name type="scientific">Streptomyces hazeniae</name>
    <dbReference type="NCBI Taxonomy" id="3075538"/>
    <lineage>
        <taxon>Bacteria</taxon>
        <taxon>Bacillati</taxon>
        <taxon>Actinomycetota</taxon>
        <taxon>Actinomycetes</taxon>
        <taxon>Kitasatosporales</taxon>
        <taxon>Streptomycetaceae</taxon>
        <taxon>Streptomyces</taxon>
    </lineage>
</organism>
<proteinExistence type="predicted"/>
<evidence type="ECO:0000256" key="1">
    <source>
        <dbReference type="SAM" id="MobiDB-lite"/>
    </source>
</evidence>
<accession>A0ABU2NSW9</accession>
<gene>
    <name evidence="2" type="ORF">RM572_15055</name>
</gene>
<dbReference type="EMBL" id="JAVREQ010000012">
    <property type="protein sequence ID" value="MDT0380079.1"/>
    <property type="molecule type" value="Genomic_DNA"/>
</dbReference>
<comment type="caution">
    <text evidence="2">The sequence shown here is derived from an EMBL/GenBank/DDBJ whole genome shotgun (WGS) entry which is preliminary data.</text>
</comment>
<name>A0ABU2NSW9_9ACTN</name>
<feature type="region of interest" description="Disordered" evidence="1">
    <location>
        <begin position="1"/>
        <end position="120"/>
    </location>
</feature>